<protein>
    <submittedName>
        <fullName evidence="1">Tubby-like F-box protein</fullName>
    </submittedName>
</protein>
<sequence length="70" mass="7791">MYQASLSSFLAPLRTHLGAFPSQNQLIVSLAAPAFLTFLGPKVRKMRGRRDHWFSKTRHQDGMNSCSVGA</sequence>
<accession>A0A2P2MFS1</accession>
<dbReference type="EMBL" id="GGEC01048518">
    <property type="protein sequence ID" value="MBX29002.1"/>
    <property type="molecule type" value="Transcribed_RNA"/>
</dbReference>
<name>A0A2P2MFS1_RHIMU</name>
<evidence type="ECO:0000313" key="1">
    <source>
        <dbReference type="EMBL" id="MBX29002.1"/>
    </source>
</evidence>
<dbReference type="AlphaFoldDB" id="A0A2P2MFS1"/>
<organism evidence="1">
    <name type="scientific">Rhizophora mucronata</name>
    <name type="common">Asiatic mangrove</name>
    <dbReference type="NCBI Taxonomy" id="61149"/>
    <lineage>
        <taxon>Eukaryota</taxon>
        <taxon>Viridiplantae</taxon>
        <taxon>Streptophyta</taxon>
        <taxon>Embryophyta</taxon>
        <taxon>Tracheophyta</taxon>
        <taxon>Spermatophyta</taxon>
        <taxon>Magnoliopsida</taxon>
        <taxon>eudicotyledons</taxon>
        <taxon>Gunneridae</taxon>
        <taxon>Pentapetalae</taxon>
        <taxon>rosids</taxon>
        <taxon>fabids</taxon>
        <taxon>Malpighiales</taxon>
        <taxon>Rhizophoraceae</taxon>
        <taxon>Rhizophora</taxon>
    </lineage>
</organism>
<reference evidence="1" key="1">
    <citation type="submission" date="2018-02" db="EMBL/GenBank/DDBJ databases">
        <title>Rhizophora mucronata_Transcriptome.</title>
        <authorList>
            <person name="Meera S.P."/>
            <person name="Sreeshan A."/>
            <person name="Augustine A."/>
        </authorList>
    </citation>
    <scope>NUCLEOTIDE SEQUENCE</scope>
    <source>
        <tissue evidence="1">Leaf</tissue>
    </source>
</reference>
<proteinExistence type="predicted"/>